<accession>A0A4V6Q0X2</accession>
<dbReference type="RefSeq" id="WP_133767782.1">
    <property type="nucleotide sequence ID" value="NZ_BAAARP010000001.1"/>
</dbReference>
<keyword evidence="4" id="KW-0067">ATP-binding</keyword>
<dbReference type="CDD" id="cd03257">
    <property type="entry name" value="ABC_NikE_OppD_transporters"/>
    <property type="match status" value="1"/>
</dbReference>
<dbReference type="GO" id="GO:0055085">
    <property type="term" value="P:transmembrane transport"/>
    <property type="evidence" value="ECO:0007669"/>
    <property type="project" value="UniProtKB-ARBA"/>
</dbReference>
<dbReference type="PROSITE" id="PS50893">
    <property type="entry name" value="ABC_TRANSPORTER_2"/>
    <property type="match status" value="1"/>
</dbReference>
<dbReference type="InterPro" id="IPR027417">
    <property type="entry name" value="P-loop_NTPase"/>
</dbReference>
<dbReference type="InterPro" id="IPR017871">
    <property type="entry name" value="ABC_transporter-like_CS"/>
</dbReference>
<dbReference type="Proteomes" id="UP000295344">
    <property type="component" value="Unassembled WGS sequence"/>
</dbReference>
<organism evidence="7 8">
    <name type="scientific">Amnibacterium kyonggiense</name>
    <dbReference type="NCBI Taxonomy" id="595671"/>
    <lineage>
        <taxon>Bacteria</taxon>
        <taxon>Bacillati</taxon>
        <taxon>Actinomycetota</taxon>
        <taxon>Actinomycetes</taxon>
        <taxon>Micrococcales</taxon>
        <taxon>Microbacteriaceae</taxon>
        <taxon>Amnibacterium</taxon>
    </lineage>
</organism>
<reference evidence="7 8" key="1">
    <citation type="submission" date="2019-03" db="EMBL/GenBank/DDBJ databases">
        <title>Genomic Encyclopedia of Archaeal and Bacterial Type Strains, Phase II (KMG-II): from individual species to whole genera.</title>
        <authorList>
            <person name="Goeker M."/>
        </authorList>
    </citation>
    <scope>NUCLEOTIDE SEQUENCE [LARGE SCALE GENOMIC DNA]</scope>
    <source>
        <strain evidence="7 8">DSM 24782</strain>
    </source>
</reference>
<dbReference type="AlphaFoldDB" id="A0A4V6Q0X2"/>
<keyword evidence="2" id="KW-0813">Transport</keyword>
<evidence type="ECO:0000313" key="8">
    <source>
        <dbReference type="Proteomes" id="UP000295344"/>
    </source>
</evidence>
<dbReference type="PROSITE" id="PS00211">
    <property type="entry name" value="ABC_TRANSPORTER_1"/>
    <property type="match status" value="1"/>
</dbReference>
<dbReference type="PANTHER" id="PTHR43776">
    <property type="entry name" value="TRANSPORT ATP-BINDING PROTEIN"/>
    <property type="match status" value="1"/>
</dbReference>
<evidence type="ECO:0000256" key="3">
    <source>
        <dbReference type="ARBA" id="ARBA00022741"/>
    </source>
</evidence>
<name>A0A4V6Q0X2_9MICO</name>
<dbReference type="Pfam" id="PF00005">
    <property type="entry name" value="ABC_tran"/>
    <property type="match status" value="1"/>
</dbReference>
<evidence type="ECO:0000256" key="2">
    <source>
        <dbReference type="ARBA" id="ARBA00022448"/>
    </source>
</evidence>
<comment type="similarity">
    <text evidence="1">Belongs to the ABC transporter superfamily.</text>
</comment>
<dbReference type="GO" id="GO:0005524">
    <property type="term" value="F:ATP binding"/>
    <property type="evidence" value="ECO:0007669"/>
    <property type="project" value="UniProtKB-KW"/>
</dbReference>
<evidence type="ECO:0000256" key="5">
    <source>
        <dbReference type="SAM" id="MobiDB-lite"/>
    </source>
</evidence>
<gene>
    <name evidence="7" type="ORF">CLV52_3648</name>
</gene>
<dbReference type="InterPro" id="IPR003439">
    <property type="entry name" value="ABC_transporter-like_ATP-bd"/>
</dbReference>
<keyword evidence="3" id="KW-0547">Nucleotide-binding</keyword>
<feature type="compositionally biased region" description="Basic and acidic residues" evidence="5">
    <location>
        <begin position="267"/>
        <end position="282"/>
    </location>
</feature>
<keyword evidence="8" id="KW-1185">Reference proteome</keyword>
<dbReference type="GO" id="GO:0016887">
    <property type="term" value="F:ATP hydrolysis activity"/>
    <property type="evidence" value="ECO:0007669"/>
    <property type="project" value="InterPro"/>
</dbReference>
<evidence type="ECO:0000313" key="7">
    <source>
        <dbReference type="EMBL" id="TDS74466.1"/>
    </source>
</evidence>
<protein>
    <submittedName>
        <fullName evidence="7">ABC transporter family protein</fullName>
    </submittedName>
</protein>
<dbReference type="OrthoDB" id="8481147at2"/>
<comment type="caution">
    <text evidence="7">The sequence shown here is derived from an EMBL/GenBank/DDBJ whole genome shotgun (WGS) entry which is preliminary data.</text>
</comment>
<evidence type="ECO:0000259" key="6">
    <source>
        <dbReference type="PROSITE" id="PS50893"/>
    </source>
</evidence>
<dbReference type="GO" id="GO:0015833">
    <property type="term" value="P:peptide transport"/>
    <property type="evidence" value="ECO:0007669"/>
    <property type="project" value="InterPro"/>
</dbReference>
<evidence type="ECO:0000256" key="4">
    <source>
        <dbReference type="ARBA" id="ARBA00022840"/>
    </source>
</evidence>
<dbReference type="PANTHER" id="PTHR43776:SF7">
    <property type="entry name" value="D,D-DIPEPTIDE TRANSPORT ATP-BINDING PROTEIN DDPF-RELATED"/>
    <property type="match status" value="1"/>
</dbReference>
<dbReference type="InterPro" id="IPR050319">
    <property type="entry name" value="ABC_transp_ATP-bind"/>
</dbReference>
<dbReference type="EMBL" id="SOAM01000005">
    <property type="protein sequence ID" value="TDS74466.1"/>
    <property type="molecule type" value="Genomic_DNA"/>
</dbReference>
<proteinExistence type="inferred from homology"/>
<dbReference type="Gene3D" id="3.40.50.300">
    <property type="entry name" value="P-loop containing nucleotide triphosphate hydrolases"/>
    <property type="match status" value="1"/>
</dbReference>
<evidence type="ECO:0000256" key="1">
    <source>
        <dbReference type="ARBA" id="ARBA00005417"/>
    </source>
</evidence>
<dbReference type="InterPro" id="IPR003593">
    <property type="entry name" value="AAA+_ATPase"/>
</dbReference>
<feature type="domain" description="ABC transporter" evidence="6">
    <location>
        <begin position="10"/>
        <end position="256"/>
    </location>
</feature>
<feature type="region of interest" description="Disordered" evidence="5">
    <location>
        <begin position="254"/>
        <end position="282"/>
    </location>
</feature>
<dbReference type="InterPro" id="IPR013563">
    <property type="entry name" value="Oligopep_ABC_C"/>
</dbReference>
<dbReference type="SUPFAM" id="SSF52540">
    <property type="entry name" value="P-loop containing nucleoside triphosphate hydrolases"/>
    <property type="match status" value="1"/>
</dbReference>
<dbReference type="SMART" id="SM00382">
    <property type="entry name" value="AAA"/>
    <property type="match status" value="1"/>
</dbReference>
<sequence length="282" mass="30539">MTEQPQEPLLSVTGLAVDYGTGRRRARVVEGVDLAIPPGRTLGLVGESGSGKSTIGKAVLGLVPIAAGSVVFEGRDVARLSGRERRALGARRQVVFQDPYSSLDPTKTIGYTLAEPCVNRPAGERMTRQQIADRMGSLLGRVGLGPDAAHRYPAQFSGGQRQRIAIARSLMLSPRLVVCDEPVSALDLSVQAEVLNLLAEVQRDLGLSLLFISHDLTVVRHISHEIVVLRGGRVVERGPAERVYEYPEDPYTQSLLASAPVPDPDEQQLRRDARRALAEQEG</sequence>
<dbReference type="Pfam" id="PF08352">
    <property type="entry name" value="oligo_HPY"/>
    <property type="match status" value="1"/>
</dbReference>